<name>A0ABD1F5M5_HYPHA</name>
<feature type="chain" id="PRO_5044800143" evidence="2">
    <location>
        <begin position="20"/>
        <end position="180"/>
    </location>
</feature>
<evidence type="ECO:0000313" key="3">
    <source>
        <dbReference type="EMBL" id="KAL1509240.1"/>
    </source>
</evidence>
<sequence>MKEFITWLAILALCATAQAAILYRGPSGAISSNGPIGPDGQKAGWPDVDSGKLVNEKTNEIPTGNDEGVASGNVTPTVKKTIDNGLWRGEGVIIKKWKGDDGSYRGKVKWNGGKWARDERRKNWSLSDENFTSEEVSVESNESLVSNESLPSNETSEESDGISSEELLKTRRVVVKRRQQ</sequence>
<organism evidence="3 4">
    <name type="scientific">Hypothenemus hampei</name>
    <name type="common">Coffee berry borer</name>
    <dbReference type="NCBI Taxonomy" id="57062"/>
    <lineage>
        <taxon>Eukaryota</taxon>
        <taxon>Metazoa</taxon>
        <taxon>Ecdysozoa</taxon>
        <taxon>Arthropoda</taxon>
        <taxon>Hexapoda</taxon>
        <taxon>Insecta</taxon>
        <taxon>Pterygota</taxon>
        <taxon>Neoptera</taxon>
        <taxon>Endopterygota</taxon>
        <taxon>Coleoptera</taxon>
        <taxon>Polyphaga</taxon>
        <taxon>Cucujiformia</taxon>
        <taxon>Curculionidae</taxon>
        <taxon>Scolytinae</taxon>
        <taxon>Hypothenemus</taxon>
    </lineage>
</organism>
<reference evidence="3 4" key="1">
    <citation type="submission" date="2024-05" db="EMBL/GenBank/DDBJ databases">
        <title>Genetic variation in Jamaican populations of the coffee berry borer (Hypothenemus hampei).</title>
        <authorList>
            <person name="Errbii M."/>
            <person name="Myrie A."/>
        </authorList>
    </citation>
    <scope>NUCLEOTIDE SEQUENCE [LARGE SCALE GENOMIC DNA]</scope>
    <source>
        <strain evidence="3">JA-Hopewell-2020-01-JO</strain>
        <tissue evidence="3">Whole body</tissue>
    </source>
</reference>
<feature type="compositionally biased region" description="Low complexity" evidence="1">
    <location>
        <begin position="133"/>
        <end position="154"/>
    </location>
</feature>
<evidence type="ECO:0000256" key="2">
    <source>
        <dbReference type="SAM" id="SignalP"/>
    </source>
</evidence>
<keyword evidence="4" id="KW-1185">Reference proteome</keyword>
<gene>
    <name evidence="3" type="ORF">ABEB36_004006</name>
</gene>
<feature type="signal peptide" evidence="2">
    <location>
        <begin position="1"/>
        <end position="19"/>
    </location>
</feature>
<proteinExistence type="predicted"/>
<dbReference type="EMBL" id="JBDJPC010000003">
    <property type="protein sequence ID" value="KAL1509240.1"/>
    <property type="molecule type" value="Genomic_DNA"/>
</dbReference>
<dbReference type="AlphaFoldDB" id="A0ABD1F5M5"/>
<evidence type="ECO:0000256" key="1">
    <source>
        <dbReference type="SAM" id="MobiDB-lite"/>
    </source>
</evidence>
<comment type="caution">
    <text evidence="3">The sequence shown here is derived from an EMBL/GenBank/DDBJ whole genome shotgun (WGS) entry which is preliminary data.</text>
</comment>
<protein>
    <submittedName>
        <fullName evidence="3">Uncharacterized protein</fullName>
    </submittedName>
</protein>
<evidence type="ECO:0000313" key="4">
    <source>
        <dbReference type="Proteomes" id="UP001566132"/>
    </source>
</evidence>
<keyword evidence="2" id="KW-0732">Signal</keyword>
<feature type="region of interest" description="Disordered" evidence="1">
    <location>
        <begin position="130"/>
        <end position="165"/>
    </location>
</feature>
<accession>A0ABD1F5M5</accession>
<dbReference type="Proteomes" id="UP001566132">
    <property type="component" value="Unassembled WGS sequence"/>
</dbReference>